<reference evidence="4 5" key="1">
    <citation type="submission" date="2019-11" db="EMBL/GenBank/DDBJ databases">
        <authorList>
            <person name="Cho J.-C."/>
        </authorList>
    </citation>
    <scope>NUCLEOTIDE SEQUENCE [LARGE SCALE GENOMIC DNA]</scope>
    <source>
        <strain evidence="3 4">JH1073</strain>
        <strain evidence="2 5">JH702</strain>
    </source>
</reference>
<dbReference type="RefSeq" id="WP_342825913.1">
    <property type="nucleotide sequence ID" value="NZ_CP046146.1"/>
</dbReference>
<keyword evidence="1" id="KW-0812">Transmembrane</keyword>
<feature type="transmembrane region" description="Helical" evidence="1">
    <location>
        <begin position="51"/>
        <end position="70"/>
    </location>
</feature>
<dbReference type="Proteomes" id="UP001321249">
    <property type="component" value="Unassembled WGS sequence"/>
</dbReference>
<protein>
    <submittedName>
        <fullName evidence="3">Uncharacterized protein</fullName>
    </submittedName>
</protein>
<dbReference type="EMBL" id="WMBE01000003">
    <property type="protein sequence ID" value="MDG0867494.1"/>
    <property type="molecule type" value="Genomic_DNA"/>
</dbReference>
<evidence type="ECO:0000313" key="2">
    <source>
        <dbReference type="EMBL" id="MDG0867494.1"/>
    </source>
</evidence>
<reference evidence="4" key="3">
    <citation type="submission" date="2023-06" db="EMBL/GenBank/DDBJ databases">
        <title>Pangenomics reveal diversification of enzyme families and niche specialization in globally abundant SAR202 bacteria.</title>
        <authorList>
            <person name="Saw J.H.W."/>
        </authorList>
    </citation>
    <scope>NUCLEOTIDE SEQUENCE [LARGE SCALE GENOMIC DNA]</scope>
    <source>
        <strain evidence="4">JH1073</strain>
    </source>
</reference>
<evidence type="ECO:0000256" key="1">
    <source>
        <dbReference type="SAM" id="Phobius"/>
    </source>
</evidence>
<keyword evidence="1" id="KW-0472">Membrane</keyword>
<dbReference type="AlphaFoldDB" id="A0AAJ6CVL3"/>
<feature type="transmembrane region" description="Helical" evidence="1">
    <location>
        <begin position="117"/>
        <end position="136"/>
    </location>
</feature>
<keyword evidence="4" id="KW-1185">Reference proteome</keyword>
<accession>A0AAJ6CVL3</accession>
<reference evidence="3" key="2">
    <citation type="journal article" date="2023" name="Nat. Commun.">
        <title>Cultivation of marine bacteria of the SAR202 clade.</title>
        <authorList>
            <person name="Lim Y."/>
            <person name="Seo J.H."/>
            <person name="Giovannoni S.J."/>
            <person name="Kang I."/>
            <person name="Cho J.C."/>
        </authorList>
    </citation>
    <scope>NUCLEOTIDE SEQUENCE</scope>
    <source>
        <strain evidence="3">JH1073</strain>
    </source>
</reference>
<sequence length="211" mass="22738">MNTDPMAVRDLFAGHYFLFAFLASIGALQIAVSNSGIRGLWLTPHAGITRILGIALILTGIAVFFLQPLWVEGPWAAGSVEADSLTREWGKASWSEIAGARNVNDIHGGLDGVKQTGWFALAVILAFFVSAVVGTLSMKILSAAESGNAGTATNSDTDGLEGLSNRPYLSNLPISWRNFRADIRVLWRGELSKADRWSLMRMLSRKGGSSE</sequence>
<dbReference type="Proteomes" id="UP001219901">
    <property type="component" value="Chromosome"/>
</dbReference>
<name>A0AAJ6CVL3_9CHLR</name>
<dbReference type="EMBL" id="CP046147">
    <property type="protein sequence ID" value="WFG40130.1"/>
    <property type="molecule type" value="Genomic_DNA"/>
</dbReference>
<organism evidence="3 4">
    <name type="scientific">Candidatus Lucifugimonas marina</name>
    <dbReference type="NCBI Taxonomy" id="3038979"/>
    <lineage>
        <taxon>Bacteria</taxon>
        <taxon>Bacillati</taxon>
        <taxon>Chloroflexota</taxon>
        <taxon>Dehalococcoidia</taxon>
        <taxon>SAR202 cluster</taxon>
        <taxon>Candidatus Lucifugimonadales</taxon>
        <taxon>Candidatus Lucifugimonadaceae</taxon>
        <taxon>Candidatus Lucifugimonas</taxon>
    </lineage>
</organism>
<feature type="transmembrane region" description="Helical" evidence="1">
    <location>
        <begin position="12"/>
        <end position="31"/>
    </location>
</feature>
<evidence type="ECO:0000313" key="3">
    <source>
        <dbReference type="EMBL" id="WFG40130.1"/>
    </source>
</evidence>
<keyword evidence="1" id="KW-1133">Transmembrane helix</keyword>
<evidence type="ECO:0000313" key="4">
    <source>
        <dbReference type="Proteomes" id="UP001219901"/>
    </source>
</evidence>
<evidence type="ECO:0000313" key="5">
    <source>
        <dbReference type="Proteomes" id="UP001321249"/>
    </source>
</evidence>
<proteinExistence type="predicted"/>
<gene>
    <name evidence="2" type="ORF">GKO46_10505</name>
    <name evidence="3" type="ORF">GKO48_11035</name>
</gene>